<protein>
    <submittedName>
        <fullName evidence="12">Two-component system, OmpR family, KDP operon response regulator KdpE</fullName>
    </submittedName>
</protein>
<keyword evidence="5" id="KW-0805">Transcription regulation</keyword>
<name>A0A1N6YP04_9RHOO</name>
<dbReference type="Proteomes" id="UP000186819">
    <property type="component" value="Unassembled WGS sequence"/>
</dbReference>
<dbReference type="InterPro" id="IPR011006">
    <property type="entry name" value="CheY-like_superfamily"/>
</dbReference>
<sequence length="231" mass="25669">MSDSGIETILVVEDERQIREAVVTALECEGFAVCEAATAGHAAVQAASRLPHLVILDLGLPDRDGVDFIRDYRTWSAVPILVLSARSEEESKVEALDAGADDYLTKPFGVAELLARVRALLRRRPTELQGAAPKIEFGDYAIDCVNRVVTRAGVPIHLTQIEYRLLVYMAANPGRVLTHRHLLAQVWGGQAVENHQYLRVYVGHLRQKIEDTPTQPRFILTEIGVGYRFES</sequence>
<dbReference type="STRING" id="34027.SAMN05421829_110163"/>
<dbReference type="GO" id="GO:0000987">
    <property type="term" value="F:cis-regulatory region sequence-specific DNA binding"/>
    <property type="evidence" value="ECO:0007669"/>
    <property type="project" value="UniProtKB-ARBA"/>
</dbReference>
<dbReference type="PROSITE" id="PS51755">
    <property type="entry name" value="OMPR_PHOB"/>
    <property type="match status" value="1"/>
</dbReference>
<dbReference type="CDD" id="cd17620">
    <property type="entry name" value="REC_OmpR_KdpE-like"/>
    <property type="match status" value="1"/>
</dbReference>
<evidence type="ECO:0000256" key="9">
    <source>
        <dbReference type="PROSITE-ProRule" id="PRU01091"/>
    </source>
</evidence>
<keyword evidence="4" id="KW-0902">Two-component regulatory system</keyword>
<dbReference type="Pfam" id="PF00072">
    <property type="entry name" value="Response_reg"/>
    <property type="match status" value="1"/>
</dbReference>
<dbReference type="SMART" id="SM00448">
    <property type="entry name" value="REC"/>
    <property type="match status" value="1"/>
</dbReference>
<dbReference type="FunFam" id="3.40.50.2300:FF:000021">
    <property type="entry name" value="Two-component system response regulator KdpE"/>
    <property type="match status" value="1"/>
</dbReference>
<dbReference type="PROSITE" id="PS50110">
    <property type="entry name" value="RESPONSE_REGULATORY"/>
    <property type="match status" value="1"/>
</dbReference>
<evidence type="ECO:0000256" key="6">
    <source>
        <dbReference type="ARBA" id="ARBA00023125"/>
    </source>
</evidence>
<dbReference type="InterPro" id="IPR001789">
    <property type="entry name" value="Sig_transdc_resp-reg_receiver"/>
</dbReference>
<evidence type="ECO:0000256" key="8">
    <source>
        <dbReference type="PROSITE-ProRule" id="PRU00169"/>
    </source>
</evidence>
<feature type="domain" description="OmpR/PhoB-type" evidence="11">
    <location>
        <begin position="132"/>
        <end position="231"/>
    </location>
</feature>
<dbReference type="SMART" id="SM00862">
    <property type="entry name" value="Trans_reg_C"/>
    <property type="match status" value="1"/>
</dbReference>
<dbReference type="Gene3D" id="3.40.50.2300">
    <property type="match status" value="1"/>
</dbReference>
<evidence type="ECO:0000256" key="2">
    <source>
        <dbReference type="ARBA" id="ARBA00022490"/>
    </source>
</evidence>
<dbReference type="PANTHER" id="PTHR48111:SF50">
    <property type="entry name" value="KDP OPERON TRANSCRIPTIONAL REGULATORY PROTEIN KDPE"/>
    <property type="match status" value="1"/>
</dbReference>
<feature type="domain" description="Response regulatory" evidence="10">
    <location>
        <begin position="8"/>
        <end position="121"/>
    </location>
</feature>
<comment type="subcellular location">
    <subcellularLocation>
        <location evidence="1">Cytoplasm</location>
    </subcellularLocation>
</comment>
<dbReference type="Pfam" id="PF00486">
    <property type="entry name" value="Trans_reg_C"/>
    <property type="match status" value="1"/>
</dbReference>
<dbReference type="PANTHER" id="PTHR48111">
    <property type="entry name" value="REGULATOR OF RPOS"/>
    <property type="match status" value="1"/>
</dbReference>
<dbReference type="GO" id="GO:0042802">
    <property type="term" value="F:identical protein binding"/>
    <property type="evidence" value="ECO:0007669"/>
    <property type="project" value="UniProtKB-ARBA"/>
</dbReference>
<dbReference type="GO" id="GO:0045893">
    <property type="term" value="P:positive regulation of DNA-templated transcription"/>
    <property type="evidence" value="ECO:0007669"/>
    <property type="project" value="UniProtKB-ARBA"/>
</dbReference>
<keyword evidence="7" id="KW-0804">Transcription</keyword>
<dbReference type="InterPro" id="IPR039420">
    <property type="entry name" value="WalR-like"/>
</dbReference>
<evidence type="ECO:0000313" key="12">
    <source>
        <dbReference type="EMBL" id="SIR16378.1"/>
    </source>
</evidence>
<feature type="modified residue" description="4-aspartylphosphate" evidence="8">
    <location>
        <position position="57"/>
    </location>
</feature>
<dbReference type="GO" id="GO:0005829">
    <property type="term" value="C:cytosol"/>
    <property type="evidence" value="ECO:0007669"/>
    <property type="project" value="TreeGrafter"/>
</dbReference>
<dbReference type="EMBL" id="FTMD01000010">
    <property type="protein sequence ID" value="SIR16378.1"/>
    <property type="molecule type" value="Genomic_DNA"/>
</dbReference>
<proteinExistence type="predicted"/>
<dbReference type="InterPro" id="IPR036388">
    <property type="entry name" value="WH-like_DNA-bd_sf"/>
</dbReference>
<dbReference type="GO" id="GO:0032993">
    <property type="term" value="C:protein-DNA complex"/>
    <property type="evidence" value="ECO:0007669"/>
    <property type="project" value="TreeGrafter"/>
</dbReference>
<dbReference type="CDD" id="cd00383">
    <property type="entry name" value="trans_reg_C"/>
    <property type="match status" value="1"/>
</dbReference>
<evidence type="ECO:0000256" key="5">
    <source>
        <dbReference type="ARBA" id="ARBA00023015"/>
    </source>
</evidence>
<gene>
    <name evidence="12" type="ORF">SAMN05421829_110163</name>
</gene>
<dbReference type="InterPro" id="IPR001867">
    <property type="entry name" value="OmpR/PhoB-type_DNA-bd"/>
</dbReference>
<evidence type="ECO:0000256" key="7">
    <source>
        <dbReference type="ARBA" id="ARBA00023163"/>
    </source>
</evidence>
<dbReference type="RefSeq" id="WP_076603100.1">
    <property type="nucleotide sequence ID" value="NZ_FTMD01000010.1"/>
</dbReference>
<evidence type="ECO:0000259" key="10">
    <source>
        <dbReference type="PROSITE" id="PS50110"/>
    </source>
</evidence>
<accession>A0A1N6YP04</accession>
<dbReference type="AlphaFoldDB" id="A0A1N6YP04"/>
<evidence type="ECO:0000313" key="13">
    <source>
        <dbReference type="Proteomes" id="UP000186819"/>
    </source>
</evidence>
<keyword evidence="3 8" id="KW-0597">Phosphoprotein</keyword>
<dbReference type="Gene3D" id="1.10.10.10">
    <property type="entry name" value="Winged helix-like DNA-binding domain superfamily/Winged helix DNA-binding domain"/>
    <property type="match status" value="1"/>
</dbReference>
<feature type="DNA-binding region" description="OmpR/PhoB-type" evidence="9">
    <location>
        <begin position="132"/>
        <end position="231"/>
    </location>
</feature>
<dbReference type="GO" id="GO:0000156">
    <property type="term" value="F:phosphorelay response regulator activity"/>
    <property type="evidence" value="ECO:0007669"/>
    <property type="project" value="TreeGrafter"/>
</dbReference>
<evidence type="ECO:0000256" key="4">
    <source>
        <dbReference type="ARBA" id="ARBA00023012"/>
    </source>
</evidence>
<dbReference type="SUPFAM" id="SSF52172">
    <property type="entry name" value="CheY-like"/>
    <property type="match status" value="1"/>
</dbReference>
<keyword evidence="13" id="KW-1185">Reference proteome</keyword>
<reference evidence="13" key="1">
    <citation type="submission" date="2017-01" db="EMBL/GenBank/DDBJ databases">
        <authorList>
            <person name="Varghese N."/>
            <person name="Submissions S."/>
        </authorList>
    </citation>
    <scope>NUCLEOTIDE SEQUENCE [LARGE SCALE GENOMIC DNA]</scope>
    <source>
        <strain evidence="13">ATCC 51758</strain>
    </source>
</reference>
<keyword evidence="2" id="KW-0963">Cytoplasm</keyword>
<evidence type="ECO:0000256" key="1">
    <source>
        <dbReference type="ARBA" id="ARBA00004496"/>
    </source>
</evidence>
<evidence type="ECO:0000256" key="3">
    <source>
        <dbReference type="ARBA" id="ARBA00022553"/>
    </source>
</evidence>
<dbReference type="OrthoDB" id="8544854at2"/>
<organism evidence="12 13">
    <name type="scientific">Aromatoleum tolulyticum</name>
    <dbReference type="NCBI Taxonomy" id="34027"/>
    <lineage>
        <taxon>Bacteria</taxon>
        <taxon>Pseudomonadati</taxon>
        <taxon>Pseudomonadota</taxon>
        <taxon>Betaproteobacteria</taxon>
        <taxon>Rhodocyclales</taxon>
        <taxon>Rhodocyclaceae</taxon>
        <taxon>Aromatoleum</taxon>
    </lineage>
</organism>
<dbReference type="Gene3D" id="6.10.250.690">
    <property type="match status" value="1"/>
</dbReference>
<keyword evidence="6 9" id="KW-0238">DNA-binding</keyword>
<evidence type="ECO:0000259" key="11">
    <source>
        <dbReference type="PROSITE" id="PS51755"/>
    </source>
</evidence>